<evidence type="ECO:0000256" key="2">
    <source>
        <dbReference type="SAM" id="Phobius"/>
    </source>
</evidence>
<protein>
    <recommendedName>
        <fullName evidence="3">SET domain-containing protein</fullName>
    </recommendedName>
</protein>
<keyword evidence="2" id="KW-1133">Transmembrane helix</keyword>
<feature type="compositionally biased region" description="Polar residues" evidence="1">
    <location>
        <begin position="29"/>
        <end position="38"/>
    </location>
</feature>
<feature type="compositionally biased region" description="Low complexity" evidence="1">
    <location>
        <begin position="39"/>
        <end position="55"/>
    </location>
</feature>
<dbReference type="Proteomes" id="UP001224775">
    <property type="component" value="Unassembled WGS sequence"/>
</dbReference>
<dbReference type="InterPro" id="IPR001214">
    <property type="entry name" value="SET_dom"/>
</dbReference>
<organism evidence="4 5">
    <name type="scientific">Skeletonema marinoi</name>
    <dbReference type="NCBI Taxonomy" id="267567"/>
    <lineage>
        <taxon>Eukaryota</taxon>
        <taxon>Sar</taxon>
        <taxon>Stramenopiles</taxon>
        <taxon>Ochrophyta</taxon>
        <taxon>Bacillariophyta</taxon>
        <taxon>Coscinodiscophyceae</taxon>
        <taxon>Thalassiosirophycidae</taxon>
        <taxon>Thalassiosirales</taxon>
        <taxon>Skeletonemataceae</taxon>
        <taxon>Skeletonema</taxon>
        <taxon>Skeletonema marinoi-dohrnii complex</taxon>
    </lineage>
</organism>
<evidence type="ECO:0000313" key="4">
    <source>
        <dbReference type="EMBL" id="KAK1738794.1"/>
    </source>
</evidence>
<name>A0AAD9DAD2_9STRA</name>
<evidence type="ECO:0000259" key="3">
    <source>
        <dbReference type="PROSITE" id="PS50280"/>
    </source>
</evidence>
<keyword evidence="5" id="KW-1185">Reference proteome</keyword>
<feature type="transmembrane region" description="Helical" evidence="2">
    <location>
        <begin position="80"/>
        <end position="103"/>
    </location>
</feature>
<keyword evidence="2" id="KW-0812">Transmembrane</keyword>
<keyword evidence="2" id="KW-0472">Membrane</keyword>
<evidence type="ECO:0000256" key="1">
    <source>
        <dbReference type="SAM" id="MobiDB-lite"/>
    </source>
</evidence>
<comment type="caution">
    <text evidence="4">The sequence shown here is derived from an EMBL/GenBank/DDBJ whole genome shotgun (WGS) entry which is preliminary data.</text>
</comment>
<feature type="compositionally biased region" description="Basic and acidic residues" evidence="1">
    <location>
        <begin position="1"/>
        <end position="16"/>
    </location>
</feature>
<gene>
    <name evidence="4" type="ORF">QTG54_010824</name>
</gene>
<dbReference type="EMBL" id="JATAAI010000020">
    <property type="protein sequence ID" value="KAK1738794.1"/>
    <property type="molecule type" value="Genomic_DNA"/>
</dbReference>
<feature type="domain" description="SET" evidence="3">
    <location>
        <begin position="211"/>
        <end position="340"/>
    </location>
</feature>
<evidence type="ECO:0000313" key="5">
    <source>
        <dbReference type="Proteomes" id="UP001224775"/>
    </source>
</evidence>
<dbReference type="PROSITE" id="PS50280">
    <property type="entry name" value="SET"/>
    <property type="match status" value="1"/>
</dbReference>
<sequence length="354" mass="39567">MRDDVTAATSFHDEGIRRRRVAGGKDQQQDPTSGTPRKTATNNTSNSGSGFSTAAKHAETVKKDDTEPKSKPRGICAQSCGSGTVGGSVVLIIFGLCVAYYVIFQPNNNNANPLSVLATNFSSIFPLKKATDTPLGDGPVPRPKDWHLWGYFNFKENFNCSGYLKDRTKPLPTMEYWETMLEAYNQVVDPTYRFDDVVPPTQGYRLNEDGPPPYYAKLSLGKGRGLFASRDIQKGEIVHNGTKSDVVFPNETSWKRFMFAMPRKMACDNAEWSFTQQFEKDGRMRIVSSLNIAILMNEGNHRNEVNVEPKDGKGETSEYSTLFRAIKDIKKDEEILMDYANYDTDFKAAGLAEL</sequence>
<dbReference type="Gene3D" id="2.170.270.10">
    <property type="entry name" value="SET domain"/>
    <property type="match status" value="1"/>
</dbReference>
<feature type="compositionally biased region" description="Basic and acidic residues" evidence="1">
    <location>
        <begin position="56"/>
        <end position="70"/>
    </location>
</feature>
<dbReference type="Pfam" id="PF00856">
    <property type="entry name" value="SET"/>
    <property type="match status" value="1"/>
</dbReference>
<dbReference type="SUPFAM" id="SSF82199">
    <property type="entry name" value="SET domain"/>
    <property type="match status" value="1"/>
</dbReference>
<dbReference type="InterPro" id="IPR046341">
    <property type="entry name" value="SET_dom_sf"/>
</dbReference>
<reference evidence="4" key="1">
    <citation type="submission" date="2023-06" db="EMBL/GenBank/DDBJ databases">
        <title>Survivors Of The Sea: Transcriptome response of Skeletonema marinoi to long-term dormancy.</title>
        <authorList>
            <person name="Pinder M.I.M."/>
            <person name="Kourtchenko O."/>
            <person name="Robertson E.K."/>
            <person name="Larsson T."/>
            <person name="Maumus F."/>
            <person name="Osuna-Cruz C.M."/>
            <person name="Vancaester E."/>
            <person name="Stenow R."/>
            <person name="Vandepoele K."/>
            <person name="Ploug H."/>
            <person name="Bruchert V."/>
            <person name="Godhe A."/>
            <person name="Topel M."/>
        </authorList>
    </citation>
    <scope>NUCLEOTIDE SEQUENCE</scope>
    <source>
        <strain evidence="4">R05AC</strain>
    </source>
</reference>
<dbReference type="AlphaFoldDB" id="A0AAD9DAD2"/>
<feature type="non-terminal residue" evidence="4">
    <location>
        <position position="354"/>
    </location>
</feature>
<accession>A0AAD9DAD2</accession>
<feature type="region of interest" description="Disordered" evidence="1">
    <location>
        <begin position="1"/>
        <end position="77"/>
    </location>
</feature>
<proteinExistence type="predicted"/>